<dbReference type="InterPro" id="IPR036875">
    <property type="entry name" value="Znf_CCHC_sf"/>
</dbReference>
<accession>A0A6A6FA79</accession>
<dbReference type="GO" id="GO:0003676">
    <property type="term" value="F:nucleic acid binding"/>
    <property type="evidence" value="ECO:0007669"/>
    <property type="project" value="InterPro"/>
</dbReference>
<keyword evidence="2" id="KW-0812">Transmembrane</keyword>
<evidence type="ECO:0000256" key="1">
    <source>
        <dbReference type="SAM" id="MobiDB-lite"/>
    </source>
</evidence>
<keyword evidence="2" id="KW-1133">Transmembrane helix</keyword>
<dbReference type="Pfam" id="PF13917">
    <property type="entry name" value="zf-CCHC_3"/>
    <property type="match status" value="1"/>
</dbReference>
<dbReference type="SUPFAM" id="SSF57756">
    <property type="entry name" value="Retrovirus zinc finger-like domains"/>
    <property type="match status" value="1"/>
</dbReference>
<dbReference type="PANTHER" id="PTHR13491">
    <property type="entry name" value="ZCCHC10 PROTEIN"/>
    <property type="match status" value="1"/>
</dbReference>
<protein>
    <recommendedName>
        <fullName evidence="5">CCHC-type domain-containing protein</fullName>
    </recommendedName>
</protein>
<proteinExistence type="predicted"/>
<sequence>MNRYRTGGPSKATPTTLCQKCLKKGHYTYECTATQQERPYTSRPSRSQQLLNPKLAPKLSATLPPVDAKPAAKPESKLEDKTRTAKISILLFIGLGLLVFHGQITLEVSVCWSRLELTPEG</sequence>
<name>A0A6A6FA79_9PEZI</name>
<dbReference type="PANTHER" id="PTHR13491:SF0">
    <property type="entry name" value="ZINC FINGER CCHC DOMAIN-CONTAINING PROTEIN 10"/>
    <property type="match status" value="1"/>
</dbReference>
<evidence type="ECO:0000313" key="3">
    <source>
        <dbReference type="EMBL" id="KAF2210330.1"/>
    </source>
</evidence>
<feature type="region of interest" description="Disordered" evidence="1">
    <location>
        <begin position="35"/>
        <end position="79"/>
    </location>
</feature>
<organism evidence="3 4">
    <name type="scientific">Cercospora zeae-maydis SCOH1-5</name>
    <dbReference type="NCBI Taxonomy" id="717836"/>
    <lineage>
        <taxon>Eukaryota</taxon>
        <taxon>Fungi</taxon>
        <taxon>Dikarya</taxon>
        <taxon>Ascomycota</taxon>
        <taxon>Pezizomycotina</taxon>
        <taxon>Dothideomycetes</taxon>
        <taxon>Dothideomycetidae</taxon>
        <taxon>Mycosphaerellales</taxon>
        <taxon>Mycosphaerellaceae</taxon>
        <taxon>Cercospora</taxon>
    </lineage>
</organism>
<reference evidence="3" key="1">
    <citation type="journal article" date="2020" name="Stud. Mycol.">
        <title>101 Dothideomycetes genomes: a test case for predicting lifestyles and emergence of pathogens.</title>
        <authorList>
            <person name="Haridas S."/>
            <person name="Albert R."/>
            <person name="Binder M."/>
            <person name="Bloem J."/>
            <person name="Labutti K."/>
            <person name="Salamov A."/>
            <person name="Andreopoulos B."/>
            <person name="Baker S."/>
            <person name="Barry K."/>
            <person name="Bills G."/>
            <person name="Bluhm B."/>
            <person name="Cannon C."/>
            <person name="Castanera R."/>
            <person name="Culley D."/>
            <person name="Daum C."/>
            <person name="Ezra D."/>
            <person name="Gonzalez J."/>
            <person name="Henrissat B."/>
            <person name="Kuo A."/>
            <person name="Liang C."/>
            <person name="Lipzen A."/>
            <person name="Lutzoni F."/>
            <person name="Magnuson J."/>
            <person name="Mondo S."/>
            <person name="Nolan M."/>
            <person name="Ohm R."/>
            <person name="Pangilinan J."/>
            <person name="Park H.-J."/>
            <person name="Ramirez L."/>
            <person name="Alfaro M."/>
            <person name="Sun H."/>
            <person name="Tritt A."/>
            <person name="Yoshinaga Y."/>
            <person name="Zwiers L.-H."/>
            <person name="Turgeon B."/>
            <person name="Goodwin S."/>
            <person name="Spatafora J."/>
            <person name="Crous P."/>
            <person name="Grigoriev I."/>
        </authorList>
    </citation>
    <scope>NUCLEOTIDE SEQUENCE</scope>
    <source>
        <strain evidence="3">SCOH1-5</strain>
    </source>
</reference>
<keyword evidence="2" id="KW-0472">Membrane</keyword>
<feature type="transmembrane region" description="Helical" evidence="2">
    <location>
        <begin position="87"/>
        <end position="106"/>
    </location>
</feature>
<gene>
    <name evidence="3" type="ORF">CERZMDRAFT_99395</name>
</gene>
<dbReference type="Proteomes" id="UP000799539">
    <property type="component" value="Unassembled WGS sequence"/>
</dbReference>
<evidence type="ECO:0000313" key="4">
    <source>
        <dbReference type="Proteomes" id="UP000799539"/>
    </source>
</evidence>
<keyword evidence="4" id="KW-1185">Reference proteome</keyword>
<dbReference type="GO" id="GO:0008270">
    <property type="term" value="F:zinc ion binding"/>
    <property type="evidence" value="ECO:0007669"/>
    <property type="project" value="InterPro"/>
</dbReference>
<evidence type="ECO:0000256" key="2">
    <source>
        <dbReference type="SAM" id="Phobius"/>
    </source>
</evidence>
<feature type="compositionally biased region" description="Basic and acidic residues" evidence="1">
    <location>
        <begin position="70"/>
        <end position="79"/>
    </location>
</feature>
<dbReference type="InterPro" id="IPR039715">
    <property type="entry name" value="ZCCHC10"/>
</dbReference>
<dbReference type="AlphaFoldDB" id="A0A6A6FA79"/>
<dbReference type="EMBL" id="ML992681">
    <property type="protein sequence ID" value="KAF2210330.1"/>
    <property type="molecule type" value="Genomic_DNA"/>
</dbReference>
<evidence type="ECO:0008006" key="5">
    <source>
        <dbReference type="Google" id="ProtNLM"/>
    </source>
</evidence>
<feature type="compositionally biased region" description="Polar residues" evidence="1">
    <location>
        <begin position="35"/>
        <end position="51"/>
    </location>
</feature>
<dbReference type="OrthoDB" id="437973at2759"/>